<keyword evidence="4 7" id="KW-0808">Transferase</keyword>
<dbReference type="GO" id="GO:0016757">
    <property type="term" value="F:glycosyltransferase activity"/>
    <property type="evidence" value="ECO:0007669"/>
    <property type="project" value="UniProtKB-KW"/>
</dbReference>
<evidence type="ECO:0000256" key="4">
    <source>
        <dbReference type="ARBA" id="ARBA00022679"/>
    </source>
</evidence>
<comment type="caution">
    <text evidence="7">The sequence shown here is derived from an EMBL/GenBank/DDBJ whole genome shotgun (WGS) entry which is preliminary data.</text>
</comment>
<dbReference type="AlphaFoldDB" id="A0A4R3JBY5"/>
<organism evidence="7 8">
    <name type="scientific">Varunaivibrio sulfuroxidans</name>
    <dbReference type="NCBI Taxonomy" id="1773489"/>
    <lineage>
        <taxon>Bacteria</taxon>
        <taxon>Pseudomonadati</taxon>
        <taxon>Pseudomonadota</taxon>
        <taxon>Alphaproteobacteria</taxon>
        <taxon>Rhodospirillales</taxon>
        <taxon>Magnetovibrionaceae</taxon>
        <taxon>Varunaivibrio</taxon>
    </lineage>
</organism>
<keyword evidence="2" id="KW-1003">Cell membrane</keyword>
<gene>
    <name evidence="7" type="ORF">EDD55_103171</name>
</gene>
<dbReference type="InterPro" id="IPR029044">
    <property type="entry name" value="Nucleotide-diphossugar_trans"/>
</dbReference>
<dbReference type="PANTHER" id="PTHR43646">
    <property type="entry name" value="GLYCOSYLTRANSFERASE"/>
    <property type="match status" value="1"/>
</dbReference>
<dbReference type="NCBIfam" id="TIGR04283">
    <property type="entry name" value="glyco_like_mftF"/>
    <property type="match status" value="1"/>
</dbReference>
<evidence type="ECO:0000256" key="2">
    <source>
        <dbReference type="ARBA" id="ARBA00022475"/>
    </source>
</evidence>
<keyword evidence="3" id="KW-0328">Glycosyltransferase</keyword>
<dbReference type="RefSeq" id="WP_243644731.1">
    <property type="nucleotide sequence ID" value="NZ_CP119676.1"/>
</dbReference>
<feature type="domain" description="Glycosyltransferase 2-like" evidence="6">
    <location>
        <begin position="15"/>
        <end position="112"/>
    </location>
</feature>
<evidence type="ECO:0000256" key="3">
    <source>
        <dbReference type="ARBA" id="ARBA00022676"/>
    </source>
</evidence>
<dbReference type="Pfam" id="PF00535">
    <property type="entry name" value="Glycos_transf_2"/>
    <property type="match status" value="1"/>
</dbReference>
<evidence type="ECO:0000256" key="5">
    <source>
        <dbReference type="ARBA" id="ARBA00023136"/>
    </source>
</evidence>
<keyword evidence="5" id="KW-0472">Membrane</keyword>
<dbReference type="EMBL" id="SLZW01000003">
    <property type="protein sequence ID" value="TCS63549.1"/>
    <property type="molecule type" value="Genomic_DNA"/>
</dbReference>
<dbReference type="GO" id="GO:0005886">
    <property type="term" value="C:plasma membrane"/>
    <property type="evidence" value="ECO:0007669"/>
    <property type="project" value="UniProtKB-SubCell"/>
</dbReference>
<evidence type="ECO:0000313" key="7">
    <source>
        <dbReference type="EMBL" id="TCS63549.1"/>
    </source>
</evidence>
<protein>
    <submittedName>
        <fullName evidence="7">RSAM/selenodomain-associated transferase 2</fullName>
    </submittedName>
</protein>
<evidence type="ECO:0000256" key="1">
    <source>
        <dbReference type="ARBA" id="ARBA00004236"/>
    </source>
</evidence>
<dbReference type="InterPro" id="IPR026461">
    <property type="entry name" value="Trfase_2_rSAM/seldom_assoc"/>
</dbReference>
<name>A0A4R3JBY5_9PROT</name>
<keyword evidence="8" id="KW-1185">Reference proteome</keyword>
<accession>A0A4R3JBY5</accession>
<dbReference type="CDD" id="cd02522">
    <property type="entry name" value="GT_2_like_a"/>
    <property type="match status" value="1"/>
</dbReference>
<comment type="subcellular location">
    <subcellularLocation>
        <location evidence="1">Cell membrane</location>
    </subcellularLocation>
</comment>
<dbReference type="SUPFAM" id="SSF53448">
    <property type="entry name" value="Nucleotide-diphospho-sugar transferases"/>
    <property type="match status" value="1"/>
</dbReference>
<dbReference type="PANTHER" id="PTHR43646:SF2">
    <property type="entry name" value="GLYCOSYLTRANSFERASE 2-LIKE DOMAIN-CONTAINING PROTEIN"/>
    <property type="match status" value="1"/>
</dbReference>
<evidence type="ECO:0000313" key="8">
    <source>
        <dbReference type="Proteomes" id="UP000295304"/>
    </source>
</evidence>
<dbReference type="Gene3D" id="3.90.550.10">
    <property type="entry name" value="Spore Coat Polysaccharide Biosynthesis Protein SpsA, Chain A"/>
    <property type="match status" value="1"/>
</dbReference>
<sequence>MNAPEIPPTPLSTLSVVIPTLDAGAGLDETLRALGDPALLREIIIADGGSTDDTMAIATAHGCRIVSTAPGRGRQLAAGAAAARGNWLLFLHGDTRLDGNWRSAISRHMADGTMVRCAGVFTLRFAGVSAQARRVAALANWRTRVFALPYGDQGLLIGRDFYAATGGFRPLQIMEDVDFVRRIGRSHIAILEGVAITSQARYLKDGWWARPLKNLGCLALYFLGVPNAWIARLYR</sequence>
<evidence type="ECO:0000259" key="6">
    <source>
        <dbReference type="Pfam" id="PF00535"/>
    </source>
</evidence>
<proteinExistence type="predicted"/>
<dbReference type="Proteomes" id="UP000295304">
    <property type="component" value="Unassembled WGS sequence"/>
</dbReference>
<reference evidence="7 8" key="1">
    <citation type="submission" date="2019-03" db="EMBL/GenBank/DDBJ databases">
        <title>Genomic Encyclopedia of Type Strains, Phase IV (KMG-IV): sequencing the most valuable type-strain genomes for metagenomic binning, comparative biology and taxonomic classification.</title>
        <authorList>
            <person name="Goeker M."/>
        </authorList>
    </citation>
    <scope>NUCLEOTIDE SEQUENCE [LARGE SCALE GENOMIC DNA]</scope>
    <source>
        <strain evidence="7 8">DSM 101688</strain>
    </source>
</reference>
<dbReference type="InterPro" id="IPR001173">
    <property type="entry name" value="Glyco_trans_2-like"/>
</dbReference>